<comment type="caution">
    <text evidence="2">The sequence shown here is derived from an EMBL/GenBank/DDBJ whole genome shotgun (WGS) entry which is preliminary data.</text>
</comment>
<dbReference type="GO" id="GO:0008410">
    <property type="term" value="F:CoA-transferase activity"/>
    <property type="evidence" value="ECO:0007669"/>
    <property type="project" value="InterPro"/>
</dbReference>
<gene>
    <name evidence="2" type="ORF">Ocin01_18321</name>
</gene>
<dbReference type="PROSITE" id="PS01274">
    <property type="entry name" value="COA_TRANSF_2"/>
    <property type="match status" value="1"/>
</dbReference>
<reference evidence="2 3" key="1">
    <citation type="journal article" date="2016" name="Genome Biol. Evol.">
        <title>Gene Family Evolution Reflects Adaptation to Soil Environmental Stressors in the Genome of the Collembolan Orchesella cincta.</title>
        <authorList>
            <person name="Faddeeva-Vakhrusheva A."/>
            <person name="Derks M.F."/>
            <person name="Anvar S.Y."/>
            <person name="Agamennone V."/>
            <person name="Suring W."/>
            <person name="Smit S."/>
            <person name="van Straalen N.M."/>
            <person name="Roelofs D."/>
        </authorList>
    </citation>
    <scope>NUCLEOTIDE SEQUENCE [LARGE SCALE GENOMIC DNA]</scope>
    <source>
        <tissue evidence="2">Mixed pool</tissue>
    </source>
</reference>
<proteinExistence type="predicted"/>
<evidence type="ECO:0000256" key="1">
    <source>
        <dbReference type="ARBA" id="ARBA00022679"/>
    </source>
</evidence>
<dbReference type="InterPro" id="IPR004165">
    <property type="entry name" value="CoA_trans_fam_I"/>
</dbReference>
<dbReference type="OrthoDB" id="1933379at2759"/>
<dbReference type="Gene3D" id="3.40.1080.10">
    <property type="entry name" value="Glutaconate Coenzyme A-transferase"/>
    <property type="match status" value="2"/>
</dbReference>
<dbReference type="EMBL" id="LJIJ01003705">
    <property type="protein sequence ID" value="ODM88362.1"/>
    <property type="molecule type" value="Genomic_DNA"/>
</dbReference>
<sequence length="182" mass="20671">MRQPWESGSRSNYIPEGITVTLQSENGVLGLGPFPVDAKTTLGPTKPSRCFLDRLPNSIYSYNRSSRHVQLTILGAMQVQRRSRQLYDSRQVDERNGRSDGPGLVVNRRDERRVAENPQILRPVANWEILRRHDHHREVFRVDKENGLELVELSEGVDIHEIVDGTGCEFVISDELQEAVAA</sequence>
<evidence type="ECO:0000313" key="2">
    <source>
        <dbReference type="EMBL" id="ODM88362.1"/>
    </source>
</evidence>
<dbReference type="InterPro" id="IPR037171">
    <property type="entry name" value="NagB/RpiA_transferase-like"/>
</dbReference>
<keyword evidence="1 2" id="KW-0808">Transferase</keyword>
<dbReference type="Proteomes" id="UP000094527">
    <property type="component" value="Unassembled WGS sequence"/>
</dbReference>
<accession>A0A1D2M620</accession>
<keyword evidence="3" id="KW-1185">Reference proteome</keyword>
<name>A0A1D2M620_ORCCI</name>
<dbReference type="PANTHER" id="PTHR13707">
    <property type="entry name" value="KETOACID-COENZYME A TRANSFERASE"/>
    <property type="match status" value="1"/>
</dbReference>
<dbReference type="PANTHER" id="PTHR13707:SF60">
    <property type="entry name" value="ACETATE COA-TRANSFERASE SUBUNIT ALPHA"/>
    <property type="match status" value="1"/>
</dbReference>
<protein>
    <submittedName>
        <fullName evidence="2">Succinyl-CoA:3-ketoacid coenzyme A transferase 1, mitochondrial</fullName>
    </submittedName>
</protein>
<evidence type="ECO:0000313" key="3">
    <source>
        <dbReference type="Proteomes" id="UP000094527"/>
    </source>
</evidence>
<organism evidence="2 3">
    <name type="scientific">Orchesella cincta</name>
    <name type="common">Springtail</name>
    <name type="synonym">Podura cincta</name>
    <dbReference type="NCBI Taxonomy" id="48709"/>
    <lineage>
        <taxon>Eukaryota</taxon>
        <taxon>Metazoa</taxon>
        <taxon>Ecdysozoa</taxon>
        <taxon>Arthropoda</taxon>
        <taxon>Hexapoda</taxon>
        <taxon>Collembola</taxon>
        <taxon>Entomobryomorpha</taxon>
        <taxon>Entomobryoidea</taxon>
        <taxon>Orchesellidae</taxon>
        <taxon>Orchesellinae</taxon>
        <taxon>Orchesella</taxon>
    </lineage>
</organism>
<dbReference type="STRING" id="48709.A0A1D2M620"/>
<dbReference type="SUPFAM" id="SSF100950">
    <property type="entry name" value="NagB/RpiA/CoA transferase-like"/>
    <property type="match status" value="1"/>
</dbReference>
<dbReference type="AlphaFoldDB" id="A0A1D2M620"/>
<dbReference type="InterPro" id="IPR004164">
    <property type="entry name" value="CoA_transf_AS"/>
</dbReference>